<keyword evidence="3" id="KW-1185">Reference proteome</keyword>
<organism evidence="2 3">
    <name type="scientific">Labrys wisconsinensis</name>
    <dbReference type="NCBI Taxonomy" id="425677"/>
    <lineage>
        <taxon>Bacteria</taxon>
        <taxon>Pseudomonadati</taxon>
        <taxon>Pseudomonadota</taxon>
        <taxon>Alphaproteobacteria</taxon>
        <taxon>Hyphomicrobiales</taxon>
        <taxon>Xanthobacteraceae</taxon>
        <taxon>Labrys</taxon>
    </lineage>
</organism>
<gene>
    <name evidence="2" type="ORF">QO011_008288</name>
</gene>
<reference evidence="2 3" key="1">
    <citation type="submission" date="2023-07" db="EMBL/GenBank/DDBJ databases">
        <title>Genomic Encyclopedia of Type Strains, Phase IV (KMG-IV): sequencing the most valuable type-strain genomes for metagenomic binning, comparative biology and taxonomic classification.</title>
        <authorList>
            <person name="Goeker M."/>
        </authorList>
    </citation>
    <scope>NUCLEOTIDE SEQUENCE [LARGE SCALE GENOMIC DNA]</scope>
    <source>
        <strain evidence="2 3">DSM 19619</strain>
    </source>
</reference>
<feature type="compositionally biased region" description="Low complexity" evidence="1">
    <location>
        <begin position="32"/>
        <end position="49"/>
    </location>
</feature>
<dbReference type="EMBL" id="JAUSVX010000032">
    <property type="protein sequence ID" value="MDQ0475246.1"/>
    <property type="molecule type" value="Genomic_DNA"/>
</dbReference>
<sequence>MPDPKSPTVSTQDQTTPSASPPDTAGVDAALQRAILEQAIAEQQAEEAASQTPETPVIQRTNMRGGLPIGPQLTPTPVMPQETIQANLDAARRRRDRGFLGDAARFGAGVNGIVQTLGGAFDEDLFQAHDFLFGPTPEDQKSDFRQASEAQAKTILAEAGPIAGFTRSVGQFAFGMVGLGKLTAGMKALPWVGRGVTALGDAIEGSKVASMGAEAVKAATVANTMFDPHAEGLSNLLIQYPLLNNGVTRLLAHQPGETDAEGRLRNTLESLGMDAGAGLFVASLRLFKALGAGDRAAIEAATKEVQQAQPTAQGVPAPKVQAEGGPVTVEPAQGAFAGEPKGVPIPPPPKPETAAELKARFTGPDGAVNLGQASDALSQEAQAALDAGRKVTIYVEGKPIPIVSVDRGMMADAKGQRWGMLPLISKADMSEPAFEIGPAVSSPPGAPAAKPRVSVKADLGAEVPDVTPKQFLDAAEGKAHDGPPGEVVPTADAGTGAPVPPRVLDGAPAPEHGGSRPESPSVPAGRERPQGEAGVPSTPEGLTPGTRADLPKFDQATVRGIISAVQKDWDALHAAGMDWQAATEAGHKFASSPNSVPYNKMGSPDDVDAFVRQAARALDDTGWLANAKGGDVLKDATVQARLAQWKEDFNLDPALMMAKLQEAGNGAREMVVQMEAGYLAANRMFQDATVAAKAIVAGDFARWGGNADLAHETVQQHLVAATKAMGHANSIRAAAGRAVRRNRSEFLPTPADIAALRAVNGDMLAQLLSNARGNVKNLPTIVRPSTWSKLTDLASFIFVNNLVGGWRTQVVNFLSNSFVMAHRPFERIVGAAFMGKAGLPIMQQSLRQYAYMTTSLVDGFKAGVDSFIAANSRITPHSVELYRTTDRGTPGLFSWKPPTSVPNVIYNGLVGALTVGKAYHGIPSRLLGAADETMKVITYRSLVSAKAYMEARTLAEQQGITGAAKAALIKQTVEDRVAGAFDDMGRATDMDAKQEAQIATFSQELAPNTLGKTVQGYVANHPTARLIVPFVRTVDNILRYGLNLTPGLNAIQADFRARMAGKVGDTPAVRAFNRAQARGQFGLSLAYTLAGAAIVAGGGYTGGGPADRKAKRDLMDTGWQPYSRVIHNDDGSVTYDALAGRMDPIAIPLGIIADIGDAIDHPEGGAVDKAATALVIALAKQIANKTYLLGLSNGLDAVMDPQPAKTSALLGNMAANLVPGKWAYSQFNTMAVDDTMRDARSIMDRVLATMPGLSADLPARRDVWGDPVHVRQAWRSTSTGFVDQEMERLIMETDDGKSIAGVLPNHQDADLRDVTMVDGRNAYDRLQELSGHLPGAPALKDLVAKVMQTPAYHNAPDGAARLKGTKLYMLGSVINPYHDKAMKVLRQDPNVRQALYADEMKVRAAYAAQQRDPQGAIPQTKALNNILEGVGLPSVQLPSQK</sequence>
<evidence type="ECO:0008006" key="4">
    <source>
        <dbReference type="Google" id="ProtNLM"/>
    </source>
</evidence>
<evidence type="ECO:0000313" key="3">
    <source>
        <dbReference type="Proteomes" id="UP001242480"/>
    </source>
</evidence>
<proteinExistence type="predicted"/>
<comment type="caution">
    <text evidence="2">The sequence shown here is derived from an EMBL/GenBank/DDBJ whole genome shotgun (WGS) entry which is preliminary data.</text>
</comment>
<evidence type="ECO:0000313" key="2">
    <source>
        <dbReference type="EMBL" id="MDQ0475246.1"/>
    </source>
</evidence>
<feature type="region of interest" description="Disordered" evidence="1">
    <location>
        <begin position="1"/>
        <end position="78"/>
    </location>
</feature>
<dbReference type="Proteomes" id="UP001242480">
    <property type="component" value="Unassembled WGS sequence"/>
</dbReference>
<name>A0ABU0JP28_9HYPH</name>
<feature type="compositionally biased region" description="Polar residues" evidence="1">
    <location>
        <begin position="7"/>
        <end position="18"/>
    </location>
</feature>
<evidence type="ECO:0000256" key="1">
    <source>
        <dbReference type="SAM" id="MobiDB-lite"/>
    </source>
</evidence>
<feature type="compositionally biased region" description="Polar residues" evidence="1">
    <location>
        <begin position="50"/>
        <end position="62"/>
    </location>
</feature>
<protein>
    <recommendedName>
        <fullName evidence="4">Large polyvalent protein associated domain-containing protein</fullName>
    </recommendedName>
</protein>
<feature type="region of interest" description="Disordered" evidence="1">
    <location>
        <begin position="475"/>
        <end position="551"/>
    </location>
</feature>
<dbReference type="RefSeq" id="WP_307286209.1">
    <property type="nucleotide sequence ID" value="NZ_JAUSVX010000032.1"/>
</dbReference>
<accession>A0ABU0JP28</accession>